<reference evidence="1 2" key="1">
    <citation type="submission" date="2018-06" db="EMBL/GenBank/DDBJ databases">
        <authorList>
            <consortium name="Pathogen Informatics"/>
            <person name="Doyle S."/>
        </authorList>
    </citation>
    <scope>NUCLEOTIDE SEQUENCE [LARGE SCALE GENOMIC DNA]</scope>
    <source>
        <strain evidence="1 2">NCTC12961</strain>
    </source>
</reference>
<gene>
    <name evidence="1" type="ORF">NCTC12961_02355</name>
</gene>
<evidence type="ECO:0000313" key="2">
    <source>
        <dbReference type="Proteomes" id="UP000248897"/>
    </source>
</evidence>
<organism evidence="1 2">
    <name type="scientific">Serratia plymuthica</name>
    <dbReference type="NCBI Taxonomy" id="82996"/>
    <lineage>
        <taxon>Bacteria</taxon>
        <taxon>Pseudomonadati</taxon>
        <taxon>Pseudomonadota</taxon>
        <taxon>Gammaproteobacteria</taxon>
        <taxon>Enterobacterales</taxon>
        <taxon>Yersiniaceae</taxon>
        <taxon>Serratia</taxon>
    </lineage>
</organism>
<name>A0A2X4UFI2_SERPL</name>
<dbReference type="Proteomes" id="UP000248897">
    <property type="component" value="Chromosome 1"/>
</dbReference>
<evidence type="ECO:0000313" key="1">
    <source>
        <dbReference type="EMBL" id="SQI37429.1"/>
    </source>
</evidence>
<proteinExistence type="predicted"/>
<accession>A0A2X4UFI2</accession>
<dbReference type="AlphaFoldDB" id="A0A2X4UFI2"/>
<sequence>MWENDTLTANDIINHFENPVQLLDFLEHKIIKKYPLRVSQDKVFFNVVYETCYDSMSKKQKEIIEENYPNLYSPSREK</sequence>
<protein>
    <submittedName>
        <fullName evidence="1">Uncharacterized protein</fullName>
    </submittedName>
</protein>
<dbReference type="EMBL" id="LS483469">
    <property type="protein sequence ID" value="SQI37429.1"/>
    <property type="molecule type" value="Genomic_DNA"/>
</dbReference>